<protein>
    <recommendedName>
        <fullName evidence="9">Anaphase-promoting complex subunit 4 WD40 domain-containing protein</fullName>
    </recommendedName>
</protein>
<dbReference type="PANTHER" id="PTHR19918">
    <property type="entry name" value="CELL DIVISION CYCLE 20 CDC20 FIZZY -RELATED"/>
    <property type="match status" value="1"/>
</dbReference>
<comment type="caution">
    <text evidence="7">The sequence shown here is derived from an EMBL/GenBank/DDBJ whole genome shotgun (WGS) entry which is preliminary data.</text>
</comment>
<evidence type="ECO:0000256" key="2">
    <source>
        <dbReference type="ARBA" id="ARBA00022618"/>
    </source>
</evidence>
<evidence type="ECO:0000256" key="3">
    <source>
        <dbReference type="ARBA" id="ARBA00022737"/>
    </source>
</evidence>
<evidence type="ECO:0000256" key="5">
    <source>
        <dbReference type="ARBA" id="ARBA00023306"/>
    </source>
</evidence>
<proteinExistence type="predicted"/>
<feature type="region of interest" description="Disordered" evidence="6">
    <location>
        <begin position="1"/>
        <end position="25"/>
    </location>
</feature>
<dbReference type="InterPro" id="IPR001680">
    <property type="entry name" value="WD40_rpt"/>
</dbReference>
<gene>
    <name evidence="7" type="ORF">EW146_g1943</name>
</gene>
<accession>A0A4S4M3P8</accession>
<dbReference type="GO" id="GO:0005680">
    <property type="term" value="C:anaphase-promoting complex"/>
    <property type="evidence" value="ECO:0007669"/>
    <property type="project" value="TreeGrafter"/>
</dbReference>
<feature type="compositionally biased region" description="Polar residues" evidence="6">
    <location>
        <begin position="1"/>
        <end position="14"/>
    </location>
</feature>
<dbReference type="Proteomes" id="UP000310158">
    <property type="component" value="Unassembled WGS sequence"/>
</dbReference>
<dbReference type="InterPro" id="IPR033010">
    <property type="entry name" value="Cdc20/Fizzy"/>
</dbReference>
<dbReference type="OrthoDB" id="10263272at2759"/>
<keyword evidence="8" id="KW-1185">Reference proteome</keyword>
<organism evidence="7 8">
    <name type="scientific">Bondarzewia mesenterica</name>
    <dbReference type="NCBI Taxonomy" id="1095465"/>
    <lineage>
        <taxon>Eukaryota</taxon>
        <taxon>Fungi</taxon>
        <taxon>Dikarya</taxon>
        <taxon>Basidiomycota</taxon>
        <taxon>Agaricomycotina</taxon>
        <taxon>Agaricomycetes</taxon>
        <taxon>Russulales</taxon>
        <taxon>Bondarzewiaceae</taxon>
        <taxon>Bondarzewia</taxon>
    </lineage>
</organism>
<dbReference type="AlphaFoldDB" id="A0A4S4M3P8"/>
<evidence type="ECO:0008006" key="9">
    <source>
        <dbReference type="Google" id="ProtNLM"/>
    </source>
</evidence>
<dbReference type="Pfam" id="PF00400">
    <property type="entry name" value="WD40"/>
    <property type="match status" value="1"/>
</dbReference>
<keyword evidence="2" id="KW-0132">Cell division</keyword>
<keyword evidence="4" id="KW-0498">Mitosis</keyword>
<dbReference type="SUPFAM" id="SSF50978">
    <property type="entry name" value="WD40 repeat-like"/>
    <property type="match status" value="1"/>
</dbReference>
<evidence type="ECO:0000313" key="8">
    <source>
        <dbReference type="Proteomes" id="UP000310158"/>
    </source>
</evidence>
<reference evidence="7 8" key="1">
    <citation type="submission" date="2019-02" db="EMBL/GenBank/DDBJ databases">
        <title>Genome sequencing of the rare red list fungi Bondarzewia mesenterica.</title>
        <authorList>
            <person name="Buettner E."/>
            <person name="Kellner H."/>
        </authorList>
    </citation>
    <scope>NUCLEOTIDE SEQUENCE [LARGE SCALE GENOMIC DNA]</scope>
    <source>
        <strain evidence="7 8">DSM 108281</strain>
    </source>
</reference>
<dbReference type="EMBL" id="SGPL01000053">
    <property type="protein sequence ID" value="THH19167.1"/>
    <property type="molecule type" value="Genomic_DNA"/>
</dbReference>
<dbReference type="GO" id="GO:1905786">
    <property type="term" value="P:positive regulation of anaphase-promoting complex-dependent catabolic process"/>
    <property type="evidence" value="ECO:0007669"/>
    <property type="project" value="TreeGrafter"/>
</dbReference>
<dbReference type="GO" id="GO:1990757">
    <property type="term" value="F:ubiquitin ligase activator activity"/>
    <property type="evidence" value="ECO:0007669"/>
    <property type="project" value="TreeGrafter"/>
</dbReference>
<dbReference type="InterPro" id="IPR036322">
    <property type="entry name" value="WD40_repeat_dom_sf"/>
</dbReference>
<dbReference type="SMART" id="SM00320">
    <property type="entry name" value="WD40"/>
    <property type="match status" value="4"/>
</dbReference>
<keyword evidence="1" id="KW-0853">WD repeat</keyword>
<keyword evidence="3" id="KW-0677">Repeat</keyword>
<dbReference type="PANTHER" id="PTHR19918:SF8">
    <property type="entry name" value="FI02843P"/>
    <property type="match status" value="1"/>
</dbReference>
<keyword evidence="5" id="KW-0131">Cell cycle</keyword>
<dbReference type="Gene3D" id="2.130.10.10">
    <property type="entry name" value="YVTN repeat-like/Quinoprotein amine dehydrogenase"/>
    <property type="match status" value="2"/>
</dbReference>
<evidence type="ECO:0000256" key="4">
    <source>
        <dbReference type="ARBA" id="ARBA00022776"/>
    </source>
</evidence>
<dbReference type="GO" id="GO:0051301">
    <property type="term" value="P:cell division"/>
    <property type="evidence" value="ECO:0007669"/>
    <property type="project" value="UniProtKB-KW"/>
</dbReference>
<dbReference type="InterPro" id="IPR015943">
    <property type="entry name" value="WD40/YVTN_repeat-like_dom_sf"/>
</dbReference>
<evidence type="ECO:0000256" key="1">
    <source>
        <dbReference type="ARBA" id="ARBA00022574"/>
    </source>
</evidence>
<evidence type="ECO:0000256" key="6">
    <source>
        <dbReference type="SAM" id="MobiDB-lite"/>
    </source>
</evidence>
<name>A0A4S4M3P8_9AGAM</name>
<dbReference type="GO" id="GO:0031145">
    <property type="term" value="P:anaphase-promoting complex-dependent catabolic process"/>
    <property type="evidence" value="ECO:0007669"/>
    <property type="project" value="TreeGrafter"/>
</dbReference>
<evidence type="ECO:0000313" key="7">
    <source>
        <dbReference type="EMBL" id="THH19167.1"/>
    </source>
</evidence>
<dbReference type="GO" id="GO:0010997">
    <property type="term" value="F:anaphase-promoting complex binding"/>
    <property type="evidence" value="ECO:0007669"/>
    <property type="project" value="InterPro"/>
</dbReference>
<sequence>MSDTAHQAGPSTECKTPVRKRRSQVAISNEFSTKRQRISTIGTIDITPDHAHRPEYVNNNSEPRADRFISVRPEVLFPLGTTPRTQRIANIFGLAEDRFLNFTDSTSPASDGQMMNALRRSASQLFYRPKTIHSTSALANLGKRRQFILALDGPGVPQDPWAYPLTWSRRNVIAVACGHDVYYQNLDTRQIAHLCTFQRPAMGRIRALEFAKADRPNLVCIATTTGLVQVWDSETRQRVRQWPNADWMGLTTISWKGSDFIVGRNDGELLLYDSRTAKAIHKVSAHKSDIYGLQWSADDRFLAVSWCPWKPELLATAGTYSDGMIKIWNTSSLTSTPPPKPIQTIPLDSGIYSLHWSPHSKELLSTHGLSWDSSKGDLPSIPQPVASSLTNSITVHSYPACKRLLSVTAHTGTVGHSCLSPDGTMVFTICYREEAMKMWKIWGLPEAREQEKDTTRRFSLR</sequence>